<keyword evidence="3" id="KW-0564">Palmitate</keyword>
<dbReference type="PANTHER" id="PTHR44027">
    <property type="entry name" value="DNAJ HOMOLOG SUBFAMILY C MEMBER 5 HOMOLOG"/>
    <property type="match status" value="1"/>
</dbReference>
<feature type="compositionally biased region" description="Polar residues" evidence="6">
    <location>
        <begin position="376"/>
        <end position="391"/>
    </location>
</feature>
<keyword evidence="2 7" id="KW-0472">Membrane</keyword>
<dbReference type="InterPro" id="IPR051434">
    <property type="entry name" value="DnaJ_C_subfamily_member5"/>
</dbReference>
<evidence type="ECO:0000256" key="4">
    <source>
        <dbReference type="ARBA" id="ARBA00023186"/>
    </source>
</evidence>
<keyword evidence="4" id="KW-0143">Chaperone</keyword>
<keyword evidence="7" id="KW-0812">Transmembrane</keyword>
<evidence type="ECO:0000256" key="1">
    <source>
        <dbReference type="ARBA" id="ARBA00004635"/>
    </source>
</evidence>
<dbReference type="InterPro" id="IPR036869">
    <property type="entry name" value="J_dom_sf"/>
</dbReference>
<keyword evidence="9" id="KW-0346">Stress response</keyword>
<feature type="region of interest" description="Disordered" evidence="6">
    <location>
        <begin position="479"/>
        <end position="548"/>
    </location>
</feature>
<dbReference type="VEuPathDB" id="TriTrypDB:Lsey_0530_0010"/>
<feature type="compositionally biased region" description="Low complexity" evidence="6">
    <location>
        <begin position="520"/>
        <end position="529"/>
    </location>
</feature>
<dbReference type="Pfam" id="PF00226">
    <property type="entry name" value="DnaJ"/>
    <property type="match status" value="1"/>
</dbReference>
<dbReference type="GO" id="GO:0016020">
    <property type="term" value="C:membrane"/>
    <property type="evidence" value="ECO:0007669"/>
    <property type="project" value="UniProtKB-SubCell"/>
</dbReference>
<dbReference type="InterPro" id="IPR001623">
    <property type="entry name" value="DnaJ_domain"/>
</dbReference>
<feature type="transmembrane region" description="Helical" evidence="7">
    <location>
        <begin position="195"/>
        <end position="218"/>
    </location>
</feature>
<proteinExistence type="predicted"/>
<reference evidence="9 10" key="1">
    <citation type="journal article" date="2015" name="PLoS Pathog.">
        <title>Leptomonas seymouri: Adaptations to the Dixenous Life Cycle Analyzed by Genome Sequencing, Transcriptome Profiling and Co-infection with Leishmania donovani.</title>
        <authorList>
            <person name="Kraeva N."/>
            <person name="Butenko A."/>
            <person name="Hlavacova J."/>
            <person name="Kostygov A."/>
            <person name="Myskova J."/>
            <person name="Grybchuk D."/>
            <person name="Lestinova T."/>
            <person name="Votypka J."/>
            <person name="Volf P."/>
            <person name="Opperdoes F."/>
            <person name="Flegontov P."/>
            <person name="Lukes J."/>
            <person name="Yurchenko V."/>
        </authorList>
    </citation>
    <scope>NUCLEOTIDE SEQUENCE [LARGE SCALE GENOMIC DNA]</scope>
    <source>
        <strain evidence="9 10">ATCC 30220</strain>
    </source>
</reference>
<feature type="domain" description="J" evidence="8">
    <location>
        <begin position="9"/>
        <end position="72"/>
    </location>
</feature>
<evidence type="ECO:0000313" key="10">
    <source>
        <dbReference type="Proteomes" id="UP000038009"/>
    </source>
</evidence>
<feature type="transmembrane region" description="Helical" evidence="7">
    <location>
        <begin position="160"/>
        <end position="183"/>
    </location>
</feature>
<sequence>MFTRTCSGVLYDVLELDSQCTAAEVTQHYRRLALRYHPDRNAGTTVEQFQQIEEAHRVLSDPQQRQLYDTVGRDGLKQLGDYGGGMVGSLLLAVGNVAAGCLLVGILSSAFFASLLIGCYKIDEPTRWPSWGVILLPVWLLSPVLVGASLTVMIESYKRGLYMLLLPSVRLLLCVVMAATAAAALDHRLTPACAFIPWIAWFVMGTLGDTVAMVPTVYRRTHAQPNPFAPAGSHNAPGAGGSGARSASANNRDDSGSCASSDNGSFVVTPWRTWQYWRELAELTLETVCVYLFISFALQRALQQQRNANADSVMSFWVILAPLIAFFGVHVAVHAWEGFFTPASGPHHCTRSSSSSSPLNAAPAFPEGDEEPTGASLRSSVASPSHPQPSSCGECVANTVVRTFPSMCCLYMSVMWAAKAEYEYNGRTHGADPSAFLAFLPILVVLGALALFICCGGCLVMCLGRSLANVNEEETAAAARQHHVHSPSQRTTNIPPNLARDKGYRSTTVCTPRAPGGAGSVAASPKAAPHQASRRGNGARDVAIEQID</sequence>
<protein>
    <submittedName>
        <fullName evidence="9">Putative heat shock protein</fullName>
    </submittedName>
</protein>
<dbReference type="GO" id="GO:0005737">
    <property type="term" value="C:cytoplasm"/>
    <property type="evidence" value="ECO:0007669"/>
    <property type="project" value="UniProtKB-ARBA"/>
</dbReference>
<dbReference type="AlphaFoldDB" id="A0A0N0P2R3"/>
<feature type="compositionally biased region" description="Polar residues" evidence="6">
    <location>
        <begin position="486"/>
        <end position="495"/>
    </location>
</feature>
<dbReference type="PRINTS" id="PR00625">
    <property type="entry name" value="JDOMAIN"/>
</dbReference>
<dbReference type="EMBL" id="LJSK01000530">
    <property type="protein sequence ID" value="KPI82807.1"/>
    <property type="molecule type" value="Genomic_DNA"/>
</dbReference>
<evidence type="ECO:0000313" key="9">
    <source>
        <dbReference type="EMBL" id="KPI82807.1"/>
    </source>
</evidence>
<evidence type="ECO:0000256" key="7">
    <source>
        <dbReference type="SAM" id="Phobius"/>
    </source>
</evidence>
<organism evidence="9 10">
    <name type="scientific">Leptomonas seymouri</name>
    <dbReference type="NCBI Taxonomy" id="5684"/>
    <lineage>
        <taxon>Eukaryota</taxon>
        <taxon>Discoba</taxon>
        <taxon>Euglenozoa</taxon>
        <taxon>Kinetoplastea</taxon>
        <taxon>Metakinetoplastina</taxon>
        <taxon>Trypanosomatida</taxon>
        <taxon>Trypanosomatidae</taxon>
        <taxon>Leishmaniinae</taxon>
        <taxon>Leptomonas</taxon>
    </lineage>
</organism>
<accession>A0A0N0P2R3</accession>
<dbReference type="PROSITE" id="PS50076">
    <property type="entry name" value="DNAJ_2"/>
    <property type="match status" value="1"/>
</dbReference>
<evidence type="ECO:0000256" key="6">
    <source>
        <dbReference type="SAM" id="MobiDB-lite"/>
    </source>
</evidence>
<feature type="transmembrane region" description="Helical" evidence="7">
    <location>
        <begin position="90"/>
        <end position="119"/>
    </location>
</feature>
<dbReference type="PANTHER" id="PTHR44027:SF7">
    <property type="entry name" value="DNAJ HOMOLOG SUBFAMILY C MEMBER 5 HOMOLOG"/>
    <property type="match status" value="1"/>
</dbReference>
<dbReference type="SUPFAM" id="SSF46565">
    <property type="entry name" value="Chaperone J-domain"/>
    <property type="match status" value="1"/>
</dbReference>
<keyword evidence="10" id="KW-1185">Reference proteome</keyword>
<feature type="transmembrane region" description="Helical" evidence="7">
    <location>
        <begin position="131"/>
        <end position="154"/>
    </location>
</feature>
<dbReference type="Gene3D" id="1.10.287.110">
    <property type="entry name" value="DnaJ domain"/>
    <property type="match status" value="1"/>
</dbReference>
<comment type="subcellular location">
    <subcellularLocation>
        <location evidence="1">Membrane</location>
        <topology evidence="1">Lipid-anchor</topology>
    </subcellularLocation>
</comment>
<evidence type="ECO:0000256" key="3">
    <source>
        <dbReference type="ARBA" id="ARBA00023139"/>
    </source>
</evidence>
<gene>
    <name evidence="9" type="ORF">ABL78_8179</name>
</gene>
<dbReference type="OrthoDB" id="10250354at2759"/>
<keyword evidence="7" id="KW-1133">Transmembrane helix</keyword>
<dbReference type="Proteomes" id="UP000038009">
    <property type="component" value="Unassembled WGS sequence"/>
</dbReference>
<evidence type="ECO:0000256" key="2">
    <source>
        <dbReference type="ARBA" id="ARBA00023136"/>
    </source>
</evidence>
<evidence type="ECO:0000259" key="8">
    <source>
        <dbReference type="PROSITE" id="PS50076"/>
    </source>
</evidence>
<feature type="transmembrane region" description="Helical" evidence="7">
    <location>
        <begin position="314"/>
        <end position="336"/>
    </location>
</feature>
<evidence type="ECO:0000256" key="5">
    <source>
        <dbReference type="ARBA" id="ARBA00023288"/>
    </source>
</evidence>
<dbReference type="OMA" id="ISCYKID"/>
<dbReference type="SMART" id="SM00271">
    <property type="entry name" value="DnaJ"/>
    <property type="match status" value="1"/>
</dbReference>
<feature type="transmembrane region" description="Helical" evidence="7">
    <location>
        <begin position="435"/>
        <end position="463"/>
    </location>
</feature>
<keyword evidence="5" id="KW-0449">Lipoprotein</keyword>
<comment type="caution">
    <text evidence="9">The sequence shown here is derived from an EMBL/GenBank/DDBJ whole genome shotgun (WGS) entry which is preliminary data.</text>
</comment>
<name>A0A0N0P2R3_LEPSE</name>
<feature type="region of interest" description="Disordered" evidence="6">
    <location>
        <begin position="228"/>
        <end position="262"/>
    </location>
</feature>
<dbReference type="CDD" id="cd06257">
    <property type="entry name" value="DnaJ"/>
    <property type="match status" value="1"/>
</dbReference>
<feature type="region of interest" description="Disordered" evidence="6">
    <location>
        <begin position="351"/>
        <end position="392"/>
    </location>
</feature>